<dbReference type="OrthoDB" id="8052569at2759"/>
<sequence>VPCAGASRKLVPKYKGPFKVTKVLYNDRYEVVDLRENYKRYKTVVAADKMKPWILLRGLQEFVVFNPDRGHIHFVYAQEMDEIFEKNKSIHPELLLSTDTINEAPLDMEPSEVTISEGSECKIGKEKKDTKKLIMKKKQKRCD</sequence>
<organism evidence="1 2">
    <name type="scientific">Acanthoscelides obtectus</name>
    <name type="common">Bean weevil</name>
    <name type="synonym">Bruchus obtectus</name>
    <dbReference type="NCBI Taxonomy" id="200917"/>
    <lineage>
        <taxon>Eukaryota</taxon>
        <taxon>Metazoa</taxon>
        <taxon>Ecdysozoa</taxon>
        <taxon>Arthropoda</taxon>
        <taxon>Hexapoda</taxon>
        <taxon>Insecta</taxon>
        <taxon>Pterygota</taxon>
        <taxon>Neoptera</taxon>
        <taxon>Endopterygota</taxon>
        <taxon>Coleoptera</taxon>
        <taxon>Polyphaga</taxon>
        <taxon>Cucujiformia</taxon>
        <taxon>Chrysomeloidea</taxon>
        <taxon>Chrysomelidae</taxon>
        <taxon>Bruchinae</taxon>
        <taxon>Bruchini</taxon>
        <taxon>Acanthoscelides</taxon>
    </lineage>
</organism>
<name>A0A9P0LNR5_ACAOB</name>
<gene>
    <name evidence="1" type="ORF">ACAOBT_LOCUS24154</name>
</gene>
<reference evidence="1" key="1">
    <citation type="submission" date="2022-03" db="EMBL/GenBank/DDBJ databases">
        <authorList>
            <person name="Sayadi A."/>
        </authorList>
    </citation>
    <scope>NUCLEOTIDE SEQUENCE</scope>
</reference>
<proteinExistence type="predicted"/>
<evidence type="ECO:0000313" key="1">
    <source>
        <dbReference type="EMBL" id="CAH1998111.1"/>
    </source>
</evidence>
<comment type="caution">
    <text evidence="1">The sequence shown here is derived from an EMBL/GenBank/DDBJ whole genome shotgun (WGS) entry which is preliminary data.</text>
</comment>
<dbReference type="Proteomes" id="UP001152888">
    <property type="component" value="Unassembled WGS sequence"/>
</dbReference>
<dbReference type="EMBL" id="CAKOFQ010007314">
    <property type="protein sequence ID" value="CAH1998111.1"/>
    <property type="molecule type" value="Genomic_DNA"/>
</dbReference>
<keyword evidence="2" id="KW-1185">Reference proteome</keyword>
<protein>
    <submittedName>
        <fullName evidence="1">Uncharacterized protein</fullName>
    </submittedName>
</protein>
<evidence type="ECO:0000313" key="2">
    <source>
        <dbReference type="Proteomes" id="UP001152888"/>
    </source>
</evidence>
<accession>A0A9P0LNR5</accession>
<feature type="non-terminal residue" evidence="1">
    <location>
        <position position="143"/>
    </location>
</feature>
<dbReference type="AlphaFoldDB" id="A0A9P0LNR5"/>